<dbReference type="Proteomes" id="UP000644699">
    <property type="component" value="Unassembled WGS sequence"/>
</dbReference>
<feature type="region of interest" description="Disordered" evidence="1">
    <location>
        <begin position="137"/>
        <end position="174"/>
    </location>
</feature>
<dbReference type="AlphaFoldDB" id="A0A917A4A8"/>
<reference evidence="2" key="2">
    <citation type="submission" date="2020-09" db="EMBL/GenBank/DDBJ databases">
        <authorList>
            <person name="Sun Q."/>
            <person name="Zhou Y."/>
        </authorList>
    </citation>
    <scope>NUCLEOTIDE SEQUENCE</scope>
    <source>
        <strain evidence="2">CGMCC 1.15367</strain>
    </source>
</reference>
<dbReference type="EMBL" id="BMIQ01000014">
    <property type="protein sequence ID" value="GGE24367.1"/>
    <property type="molecule type" value="Genomic_DNA"/>
</dbReference>
<sequence>MPAAQNIIALMIIKLHRTKRYKWTWAELFEAVLALVDEIVKDARLYYPTAISFNAVEKRLGGANSCNVQTALSALRLLAIAWPSYEKRPTISMRQFMFGKTYPKTLVLGRSTDFDPKRRVWLILDEIGRLPKLSRLDEPRKAKASAQPKEDQEGPPPWTEVPEWAQGEPAGYER</sequence>
<protein>
    <submittedName>
        <fullName evidence="2">Uncharacterized protein</fullName>
    </submittedName>
</protein>
<accession>A0A917A4A8</accession>
<dbReference type="RefSeq" id="WP_188913409.1">
    <property type="nucleotide sequence ID" value="NZ_BMIQ01000014.1"/>
</dbReference>
<name>A0A917A4A8_9HYPH</name>
<keyword evidence="3" id="KW-1185">Reference proteome</keyword>
<evidence type="ECO:0000256" key="1">
    <source>
        <dbReference type="SAM" id="MobiDB-lite"/>
    </source>
</evidence>
<proteinExistence type="predicted"/>
<organism evidence="2 3">
    <name type="scientific">Aureimonas endophytica</name>
    <dbReference type="NCBI Taxonomy" id="2027858"/>
    <lineage>
        <taxon>Bacteria</taxon>
        <taxon>Pseudomonadati</taxon>
        <taxon>Pseudomonadota</taxon>
        <taxon>Alphaproteobacteria</taxon>
        <taxon>Hyphomicrobiales</taxon>
        <taxon>Aurantimonadaceae</taxon>
        <taxon>Aureimonas</taxon>
    </lineage>
</organism>
<gene>
    <name evidence="2" type="ORF">GCM10011390_49730</name>
</gene>
<evidence type="ECO:0000313" key="3">
    <source>
        <dbReference type="Proteomes" id="UP000644699"/>
    </source>
</evidence>
<evidence type="ECO:0000313" key="2">
    <source>
        <dbReference type="EMBL" id="GGE24367.1"/>
    </source>
</evidence>
<reference evidence="2" key="1">
    <citation type="journal article" date="2014" name="Int. J. Syst. Evol. Microbiol.">
        <title>Complete genome sequence of Corynebacterium casei LMG S-19264T (=DSM 44701T), isolated from a smear-ripened cheese.</title>
        <authorList>
            <consortium name="US DOE Joint Genome Institute (JGI-PGF)"/>
            <person name="Walter F."/>
            <person name="Albersmeier A."/>
            <person name="Kalinowski J."/>
            <person name="Ruckert C."/>
        </authorList>
    </citation>
    <scope>NUCLEOTIDE SEQUENCE</scope>
    <source>
        <strain evidence="2">CGMCC 1.15367</strain>
    </source>
</reference>
<comment type="caution">
    <text evidence="2">The sequence shown here is derived from an EMBL/GenBank/DDBJ whole genome shotgun (WGS) entry which is preliminary data.</text>
</comment>